<organism evidence="1 2">
    <name type="scientific">Daejeonella rubra</name>
    <dbReference type="NCBI Taxonomy" id="990371"/>
    <lineage>
        <taxon>Bacteria</taxon>
        <taxon>Pseudomonadati</taxon>
        <taxon>Bacteroidota</taxon>
        <taxon>Sphingobacteriia</taxon>
        <taxon>Sphingobacteriales</taxon>
        <taxon>Sphingobacteriaceae</taxon>
        <taxon>Daejeonella</taxon>
    </lineage>
</organism>
<name>A0A1G9SJ13_9SPHI</name>
<accession>A0A1G9SJ13</accession>
<protein>
    <submittedName>
        <fullName evidence="1">MFS transporter, ACS family, hexuronate transporter</fullName>
    </submittedName>
</protein>
<dbReference type="EMBL" id="FNHH01000010">
    <property type="protein sequence ID" value="SDM35392.1"/>
    <property type="molecule type" value="Genomic_DNA"/>
</dbReference>
<dbReference type="AlphaFoldDB" id="A0A1G9SJ13"/>
<reference evidence="2" key="1">
    <citation type="submission" date="2016-10" db="EMBL/GenBank/DDBJ databases">
        <authorList>
            <person name="Varghese N."/>
            <person name="Submissions S."/>
        </authorList>
    </citation>
    <scope>NUCLEOTIDE SEQUENCE [LARGE SCALE GENOMIC DNA]</scope>
    <source>
        <strain evidence="2">DSM 24536</strain>
    </source>
</reference>
<sequence length="82" mass="9043">MAVIKGLVIFEGKKNFSFIFAIMELTVISAQFVTSARMVGGKLSFTLAVHKVWSTNIITLVVDLFPRQASVPLLESEQCPVQ</sequence>
<proteinExistence type="predicted"/>
<gene>
    <name evidence="1" type="ORF">SAMN05421813_11080</name>
</gene>
<keyword evidence="2" id="KW-1185">Reference proteome</keyword>
<dbReference type="Proteomes" id="UP000199226">
    <property type="component" value="Unassembled WGS sequence"/>
</dbReference>
<evidence type="ECO:0000313" key="2">
    <source>
        <dbReference type="Proteomes" id="UP000199226"/>
    </source>
</evidence>
<dbReference type="STRING" id="990371.SAMN05421813_11080"/>
<evidence type="ECO:0000313" key="1">
    <source>
        <dbReference type="EMBL" id="SDM35392.1"/>
    </source>
</evidence>